<comment type="similarity">
    <text evidence="1">Belongs to the 'phage' integrase family.</text>
</comment>
<dbReference type="Proteomes" id="UP000006960">
    <property type="component" value="Unassembled WGS sequence"/>
</dbReference>
<dbReference type="PANTHER" id="PTHR30349">
    <property type="entry name" value="PHAGE INTEGRASE-RELATED"/>
    <property type="match status" value="1"/>
</dbReference>
<evidence type="ECO:0000259" key="4">
    <source>
        <dbReference type="PROSITE" id="PS51898"/>
    </source>
</evidence>
<dbReference type="PROSITE" id="PS51898">
    <property type="entry name" value="TYR_RECOMBINASE"/>
    <property type="match status" value="1"/>
</dbReference>
<dbReference type="EMBL" id="AHEU01000038">
    <property type="protein sequence ID" value="EJR27821.1"/>
    <property type="molecule type" value="Genomic_DNA"/>
</dbReference>
<dbReference type="InterPro" id="IPR002104">
    <property type="entry name" value="Integrase_catalytic"/>
</dbReference>
<dbReference type="GO" id="GO:0015074">
    <property type="term" value="P:DNA integration"/>
    <property type="evidence" value="ECO:0007669"/>
    <property type="project" value="InterPro"/>
</dbReference>
<keyword evidence="3" id="KW-0233">DNA recombination</keyword>
<dbReference type="GO" id="GO:0003677">
    <property type="term" value="F:DNA binding"/>
    <property type="evidence" value="ECO:0007669"/>
    <property type="project" value="UniProtKB-KW"/>
</dbReference>
<evidence type="ECO:0000256" key="3">
    <source>
        <dbReference type="ARBA" id="ARBA00023172"/>
    </source>
</evidence>
<dbReference type="GO" id="GO:0006310">
    <property type="term" value="P:DNA recombination"/>
    <property type="evidence" value="ECO:0007669"/>
    <property type="project" value="UniProtKB-KW"/>
</dbReference>
<evidence type="ECO:0000313" key="6">
    <source>
        <dbReference type="Proteomes" id="UP000006960"/>
    </source>
</evidence>
<organism evidence="5 6">
    <name type="scientific">Bacillus cereus VD048</name>
    <dbReference type="NCBI Taxonomy" id="1053226"/>
    <lineage>
        <taxon>Bacteria</taxon>
        <taxon>Bacillati</taxon>
        <taxon>Bacillota</taxon>
        <taxon>Bacilli</taxon>
        <taxon>Bacillales</taxon>
        <taxon>Bacillaceae</taxon>
        <taxon>Bacillus</taxon>
        <taxon>Bacillus cereus group</taxon>
    </lineage>
</organism>
<keyword evidence="2" id="KW-0238">DNA-binding</keyword>
<dbReference type="InterPro" id="IPR050090">
    <property type="entry name" value="Tyrosine_recombinase_XerCD"/>
</dbReference>
<dbReference type="PATRIC" id="fig|1053226.3.peg.4949"/>
<proteinExistence type="inferred from homology"/>
<dbReference type="HOGENOM" id="CLU_435937_0_0_9"/>
<accession>J8HRT5</accession>
<sequence>MTLRRECRDRKKSSLEDLNFKKEVTPFATLAIDTSWMTRAQKKFFEILKCEENRKKKYDEINKLAGYKANETWYKATRDERFVTLLKSIGVPLRKFNPDYPRHHQVKYIKSPEEREEYLKQDIWDMRKLFKVYPKHSAPKRYILKFSLIKSIFFRELVKKYFCNLLGNWKPATFVNRIKEIAPLLNFLHEKFPVIRTFGDLNRHEHIEKVLPNVYSLSDYQARATIIINRAMFRYMYQNKWKDGPKTEGLLISYDTPKKEVSLPKPIPPQIKIQLDTYLENTIIPLLEGNEETPIIDPKYWDLILILRHTGRRFEDIAHLISDGSEIDCLKYDLDGDPQLYLDHRIAKISTDLIIPLAHIKDSEGNNIVEKAILRQKNRVKNLPATSDIKKYLFREIIDYDEENNPITETVSYNSIYQNALPKIADYIPLLELEGASVNTYKITPHQFRHTVATEMIDAGVDIYAVKNFLGHSSVAMTEKYIKVYQQRLKKEFKDKLLKSDATYIKNNLPVQEEIFGDNKWVKNKIIAVFDQGDGCCEHPYKMPSCPHQVACKTCIKKKIFPRHKNAVIDTIDAFTTHLNQAKAIGLSEKVGEFDKVVSFYQYALEIINKGEVFDASKHFYKDGVNLW</sequence>
<dbReference type="Pfam" id="PF00589">
    <property type="entry name" value="Phage_integrase"/>
    <property type="match status" value="1"/>
</dbReference>
<comment type="caution">
    <text evidence="5">The sequence shown here is derived from an EMBL/GenBank/DDBJ whole genome shotgun (WGS) entry which is preliminary data.</text>
</comment>
<dbReference type="SUPFAM" id="SSF56349">
    <property type="entry name" value="DNA breaking-rejoining enzymes"/>
    <property type="match status" value="1"/>
</dbReference>
<dbReference type="InterPro" id="IPR011010">
    <property type="entry name" value="DNA_brk_join_enz"/>
</dbReference>
<evidence type="ECO:0000313" key="5">
    <source>
        <dbReference type="EMBL" id="EJR27821.1"/>
    </source>
</evidence>
<dbReference type="PANTHER" id="PTHR30349:SF41">
    <property type="entry name" value="INTEGRASE_RECOMBINASE PROTEIN MJ0367-RELATED"/>
    <property type="match status" value="1"/>
</dbReference>
<name>J8HRT5_BACCE</name>
<evidence type="ECO:0000256" key="2">
    <source>
        <dbReference type="ARBA" id="ARBA00023125"/>
    </source>
</evidence>
<evidence type="ECO:0000256" key="1">
    <source>
        <dbReference type="ARBA" id="ARBA00008857"/>
    </source>
</evidence>
<dbReference type="Gene3D" id="1.10.443.10">
    <property type="entry name" value="Intergrase catalytic core"/>
    <property type="match status" value="1"/>
</dbReference>
<dbReference type="CDD" id="cd00397">
    <property type="entry name" value="DNA_BRE_C"/>
    <property type="match status" value="1"/>
</dbReference>
<protein>
    <recommendedName>
        <fullName evidence="4">Tyr recombinase domain-containing protein</fullName>
    </recommendedName>
</protein>
<reference evidence="5 6" key="1">
    <citation type="submission" date="2012-04" db="EMBL/GenBank/DDBJ databases">
        <title>The Genome Sequence of Bacillus cereus VD048.</title>
        <authorList>
            <consortium name="The Broad Institute Genome Sequencing Platform"/>
            <consortium name="The Broad Institute Genome Sequencing Center for Infectious Disease"/>
            <person name="Feldgarden M."/>
            <person name="Van der Auwera G.A."/>
            <person name="Mahillon J."/>
            <person name="Duprez V."/>
            <person name="Timmery S."/>
            <person name="Mattelet C."/>
            <person name="Dierick K."/>
            <person name="Sun M."/>
            <person name="Yu Z."/>
            <person name="Zhu L."/>
            <person name="Hu X."/>
            <person name="Shank E.B."/>
            <person name="Swiecicka I."/>
            <person name="Hansen B.M."/>
            <person name="Andrup L."/>
            <person name="Young S.K."/>
            <person name="Zeng Q."/>
            <person name="Gargeya S."/>
            <person name="Fitzgerald M."/>
            <person name="Haas B."/>
            <person name="Abouelleil A."/>
            <person name="Alvarado L."/>
            <person name="Arachchi H.M."/>
            <person name="Berlin A."/>
            <person name="Chapman S.B."/>
            <person name="Goldberg J."/>
            <person name="Griggs A."/>
            <person name="Gujja S."/>
            <person name="Hansen M."/>
            <person name="Howarth C."/>
            <person name="Imamovic A."/>
            <person name="Larimer J."/>
            <person name="McCowen C."/>
            <person name="Montmayeur A."/>
            <person name="Murphy C."/>
            <person name="Neiman D."/>
            <person name="Pearson M."/>
            <person name="Priest M."/>
            <person name="Roberts A."/>
            <person name="Saif S."/>
            <person name="Shea T."/>
            <person name="Sisk P."/>
            <person name="Sykes S."/>
            <person name="Wortman J."/>
            <person name="Nusbaum C."/>
            <person name="Birren B."/>
        </authorList>
    </citation>
    <scope>NUCLEOTIDE SEQUENCE [LARGE SCALE GENOMIC DNA]</scope>
    <source>
        <strain evidence="5 6">VD048</strain>
    </source>
</reference>
<dbReference type="RefSeq" id="WP_002166610.1">
    <property type="nucleotide sequence ID" value="NZ_JH792312.1"/>
</dbReference>
<feature type="domain" description="Tyr recombinase" evidence="4">
    <location>
        <begin position="273"/>
        <end position="494"/>
    </location>
</feature>
<dbReference type="InterPro" id="IPR013762">
    <property type="entry name" value="Integrase-like_cat_sf"/>
</dbReference>
<dbReference type="AlphaFoldDB" id="J8HRT5"/>
<gene>
    <name evidence="5" type="ORF">IIG_04848</name>
</gene>